<dbReference type="GO" id="GO:0006353">
    <property type="term" value="P:DNA-templated transcription termination"/>
    <property type="evidence" value="ECO:0007669"/>
    <property type="project" value="EnsemblFungi"/>
</dbReference>
<dbReference type="Pfam" id="PF03464">
    <property type="entry name" value="eRF1_2"/>
    <property type="match status" value="1"/>
</dbReference>
<comment type="subcellular location">
    <subcellularLocation>
        <location evidence="1">Cytoplasm</location>
    </subcellularLocation>
</comment>
<evidence type="ECO:0000256" key="5">
    <source>
        <dbReference type="ARBA" id="ARBA00022917"/>
    </source>
</evidence>
<dbReference type="InterPro" id="IPR024049">
    <property type="entry name" value="eRF1_1_sf"/>
</dbReference>
<dbReference type="AlphaFoldDB" id="J9DHW4"/>
<dbReference type="GO" id="GO:0009302">
    <property type="term" value="P:sno(s)RNA transcription"/>
    <property type="evidence" value="ECO:0007669"/>
    <property type="project" value="EnsemblFungi"/>
</dbReference>
<dbReference type="GO" id="GO:0018444">
    <property type="term" value="C:translation release factor complex"/>
    <property type="evidence" value="ECO:0007669"/>
    <property type="project" value="EnsemblFungi"/>
</dbReference>
<dbReference type="InterPro" id="IPR042226">
    <property type="entry name" value="eFR1_2_sf"/>
</dbReference>
<protein>
    <submittedName>
        <fullName evidence="7">Peptide chain release factor eRF/aRF, subunit 1</fullName>
    </submittedName>
</protein>
<dbReference type="InterPro" id="IPR029064">
    <property type="entry name" value="Ribosomal_eL30-like_sf"/>
</dbReference>
<organism evidence="7 8">
    <name type="scientific">Edhazardia aedis (strain USNM 41457)</name>
    <name type="common">Microsporidian parasite</name>
    <dbReference type="NCBI Taxonomy" id="1003232"/>
    <lineage>
        <taxon>Eukaryota</taxon>
        <taxon>Fungi</taxon>
        <taxon>Fungi incertae sedis</taxon>
        <taxon>Microsporidia</taxon>
        <taxon>Edhazardia</taxon>
    </lineage>
</organism>
<dbReference type="FunCoup" id="J9DHW4">
    <property type="interactions" value="331"/>
</dbReference>
<keyword evidence="4" id="KW-0963">Cytoplasm</keyword>
<dbReference type="InParanoid" id="J9DHW4"/>
<dbReference type="InterPro" id="IPR005140">
    <property type="entry name" value="eRF1_Pelota-like_N"/>
</dbReference>
<comment type="subunit">
    <text evidence="3">Heterodimer of two subunits, one of which binds GTP.</text>
</comment>
<evidence type="ECO:0000256" key="1">
    <source>
        <dbReference type="ARBA" id="ARBA00004496"/>
    </source>
</evidence>
<sequence>MDDIEVWRLKKLLKKLKDARGNGTSMISLIIPPKDQLSKISKMLTDEYGTASNIKSRVNRLSVLSAITSAQHKLKTYTKTPKNGLAIYVGTILENDKEKKVSVGIEPIKPINTSLYLCDSSFHVSDLLTLFENESKYAFVIIDGHQTLFATLQGNTKAILQVLNVDLPKKHGRGGQSSVRFARLRLERRLIYVKKVAEICGNLFLSEAIPNIDGLLLAGSSELKHEMREFLDQKLKDKVLKVVDTNYGGENGLNEAIDLCQDVLKEVKFSKEKIVINAFFDEMKNDTGKYCYGYKDTLHCLEMNAIETVVVYENCDVMHNEDELFIDWIAENYTQFACKLEVVSDKSEEGHQFVNGFGGIGGILRYKIDLIEHNQDYESIDDDDIF</sequence>
<dbReference type="SMART" id="SM01194">
    <property type="entry name" value="eRF1_1"/>
    <property type="match status" value="1"/>
</dbReference>
<evidence type="ECO:0000313" key="7">
    <source>
        <dbReference type="EMBL" id="EJW02210.1"/>
    </source>
</evidence>
<gene>
    <name evidence="7" type="ORF">EDEG_03328</name>
</gene>
<dbReference type="GO" id="GO:0004045">
    <property type="term" value="F:peptidyl-tRNA hydrolase activity"/>
    <property type="evidence" value="ECO:0007669"/>
    <property type="project" value="EnsemblFungi"/>
</dbReference>
<keyword evidence="8" id="KW-1185">Reference proteome</keyword>
<keyword evidence="5" id="KW-0648">Protein biosynthesis</keyword>
<name>J9DHW4_EDHAE</name>
<evidence type="ECO:0000256" key="4">
    <source>
        <dbReference type="ARBA" id="ARBA00022490"/>
    </source>
</evidence>
<dbReference type="SUPFAM" id="SSF53137">
    <property type="entry name" value="Translational machinery components"/>
    <property type="match status" value="1"/>
</dbReference>
<dbReference type="GO" id="GO:0002184">
    <property type="term" value="P:cytoplasmic translational termination"/>
    <property type="evidence" value="ECO:0007669"/>
    <property type="project" value="EnsemblFungi"/>
</dbReference>
<dbReference type="Proteomes" id="UP000003163">
    <property type="component" value="Unassembled WGS sequence"/>
</dbReference>
<evidence type="ECO:0000313" key="8">
    <source>
        <dbReference type="Proteomes" id="UP000003163"/>
    </source>
</evidence>
<dbReference type="STRING" id="1003232.J9DHW4"/>
<accession>J9DHW4</accession>
<dbReference type="OMA" id="GPGTEKM"/>
<dbReference type="InterPro" id="IPR005142">
    <property type="entry name" value="eRF1_3"/>
</dbReference>
<dbReference type="Gene3D" id="3.30.420.60">
    <property type="entry name" value="eRF1 domain 2"/>
    <property type="match status" value="1"/>
</dbReference>
<dbReference type="Pfam" id="PF03465">
    <property type="entry name" value="eRF1_3"/>
    <property type="match status" value="1"/>
</dbReference>
<dbReference type="PANTHER" id="PTHR10113">
    <property type="entry name" value="PEPTIDE CHAIN RELEASE FACTOR SUBUNIT 1"/>
    <property type="match status" value="1"/>
</dbReference>
<dbReference type="Gene3D" id="3.30.1330.30">
    <property type="match status" value="2"/>
</dbReference>
<dbReference type="GO" id="GO:0016149">
    <property type="term" value="F:translation release factor activity, codon specific"/>
    <property type="evidence" value="ECO:0007669"/>
    <property type="project" value="EnsemblFungi"/>
</dbReference>
<reference evidence="7 8" key="1">
    <citation type="submission" date="2011-08" db="EMBL/GenBank/DDBJ databases">
        <authorList>
            <person name="Liu Z.J."/>
            <person name="Shi F.L."/>
            <person name="Lu J.Q."/>
            <person name="Li M."/>
            <person name="Wang Z.L."/>
        </authorList>
    </citation>
    <scope>NUCLEOTIDE SEQUENCE [LARGE SCALE GENOMIC DNA]</scope>
    <source>
        <strain evidence="7 8">USNM 41457</strain>
    </source>
</reference>
<dbReference type="Pfam" id="PF03463">
    <property type="entry name" value="eRF1_1"/>
    <property type="match status" value="1"/>
</dbReference>
<comment type="caution">
    <text evidence="7">The sequence shown here is derived from an EMBL/GenBank/DDBJ whole genome shotgun (WGS) entry which is preliminary data.</text>
</comment>
<proteinExistence type="inferred from homology"/>
<dbReference type="Gene3D" id="3.30.960.10">
    <property type="entry name" value="eRF1 domain 1"/>
    <property type="match status" value="1"/>
</dbReference>
<dbReference type="NCBIfam" id="TIGR03676">
    <property type="entry name" value="aRF1_eRF1"/>
    <property type="match status" value="1"/>
</dbReference>
<dbReference type="SUPFAM" id="SSF55481">
    <property type="entry name" value="N-terminal domain of eukaryotic peptide chain release factor subunit 1, ERF1"/>
    <property type="match status" value="1"/>
</dbReference>
<dbReference type="HOGENOM" id="CLU_035759_2_1_1"/>
<dbReference type="VEuPathDB" id="MicrosporidiaDB:EDEG_03328"/>
<feature type="domain" description="eRF1/Pelota-like N-terminal" evidence="6">
    <location>
        <begin position="1"/>
        <end position="132"/>
    </location>
</feature>
<dbReference type="OrthoDB" id="10254527at2759"/>
<evidence type="ECO:0000259" key="6">
    <source>
        <dbReference type="SMART" id="SM01194"/>
    </source>
</evidence>
<dbReference type="EMBL" id="AFBI03000083">
    <property type="protein sequence ID" value="EJW02210.1"/>
    <property type="molecule type" value="Genomic_DNA"/>
</dbReference>
<evidence type="ECO:0000256" key="2">
    <source>
        <dbReference type="ARBA" id="ARBA00005326"/>
    </source>
</evidence>
<comment type="similarity">
    <text evidence="2">Belongs to the eukaryotic release factor 1 family.</text>
</comment>
<dbReference type="SUPFAM" id="SSF55315">
    <property type="entry name" value="L30e-like"/>
    <property type="match status" value="1"/>
</dbReference>
<dbReference type="GO" id="GO:0005829">
    <property type="term" value="C:cytosol"/>
    <property type="evidence" value="ECO:0007669"/>
    <property type="project" value="GOC"/>
</dbReference>
<dbReference type="FunFam" id="3.30.960.10:FF:000003">
    <property type="entry name" value="Peptide chain release factor subunit 1"/>
    <property type="match status" value="1"/>
</dbReference>
<reference evidence="8" key="2">
    <citation type="submission" date="2015-07" db="EMBL/GenBank/DDBJ databases">
        <title>Contrasting host-pathogen interactions and genome evolution in two generalist and specialist microsporidian pathogens of mosquitoes.</title>
        <authorList>
            <consortium name="The Broad Institute Genomics Platform"/>
            <consortium name="The Broad Institute Genome Sequencing Center for Infectious Disease"/>
            <person name="Cuomo C.A."/>
            <person name="Sanscrainte N.D."/>
            <person name="Goldberg J.M."/>
            <person name="Heiman D."/>
            <person name="Young S."/>
            <person name="Zeng Q."/>
            <person name="Becnel J.J."/>
            <person name="Birren B.W."/>
        </authorList>
    </citation>
    <scope>NUCLEOTIDE SEQUENCE [LARGE SCALE GENOMIC DNA]</scope>
    <source>
        <strain evidence="8">USNM 41457</strain>
    </source>
</reference>
<evidence type="ECO:0000256" key="3">
    <source>
        <dbReference type="ARBA" id="ARBA00011520"/>
    </source>
</evidence>
<dbReference type="InterPro" id="IPR005141">
    <property type="entry name" value="eRF1_2"/>
</dbReference>
<dbReference type="InterPro" id="IPR004403">
    <property type="entry name" value="Peptide_chain-rel_eRF1/aRF1"/>
</dbReference>
<dbReference type="GO" id="GO:0030695">
    <property type="term" value="F:GTPase regulator activity"/>
    <property type="evidence" value="ECO:0007669"/>
    <property type="project" value="EnsemblFungi"/>
</dbReference>
<dbReference type="GO" id="GO:0010494">
    <property type="term" value="C:cytoplasmic stress granule"/>
    <property type="evidence" value="ECO:0007669"/>
    <property type="project" value="EnsemblFungi"/>
</dbReference>